<dbReference type="EMBL" id="BK016074">
    <property type="protein sequence ID" value="DAF92818.1"/>
    <property type="molecule type" value="Genomic_DNA"/>
</dbReference>
<dbReference type="GO" id="GO:0009253">
    <property type="term" value="P:peptidoglycan catabolic process"/>
    <property type="evidence" value="ECO:0007669"/>
    <property type="project" value="InterPro"/>
</dbReference>
<keyword evidence="1" id="KW-0929">Antimicrobial</keyword>
<evidence type="ECO:0000313" key="4">
    <source>
        <dbReference type="EMBL" id="DAF92818.1"/>
    </source>
</evidence>
<dbReference type="GO" id="GO:0042742">
    <property type="term" value="P:defense response to bacterium"/>
    <property type="evidence" value="ECO:0007669"/>
    <property type="project" value="UniProtKB-KW"/>
</dbReference>
<organism evidence="4">
    <name type="scientific">Podoviridae sp. ctjVy23</name>
    <dbReference type="NCBI Taxonomy" id="2825271"/>
    <lineage>
        <taxon>Viruses</taxon>
        <taxon>Duplodnaviria</taxon>
        <taxon>Heunggongvirae</taxon>
        <taxon>Uroviricota</taxon>
        <taxon>Caudoviricetes</taxon>
    </lineage>
</organism>
<protein>
    <submittedName>
        <fullName evidence="4">PGRP protein</fullName>
    </submittedName>
</protein>
<dbReference type="GO" id="GO:0001897">
    <property type="term" value="P:symbiont-mediated cytolysis of host cell"/>
    <property type="evidence" value="ECO:0007669"/>
    <property type="project" value="UniProtKB-ARBA"/>
</dbReference>
<dbReference type="Pfam" id="PF01510">
    <property type="entry name" value="Amidase_2"/>
    <property type="match status" value="1"/>
</dbReference>
<accession>A0A8S5UEJ0</accession>
<evidence type="ECO:0000256" key="1">
    <source>
        <dbReference type="ARBA" id="ARBA00022529"/>
    </source>
</evidence>
<dbReference type="Gene3D" id="3.40.80.10">
    <property type="entry name" value="Peptidoglycan recognition protein-like"/>
    <property type="match status" value="1"/>
</dbReference>
<dbReference type="InterPro" id="IPR002502">
    <property type="entry name" value="Amidase_domain"/>
</dbReference>
<name>A0A8S5UEJ0_9CAUD</name>
<dbReference type="InterPro" id="IPR036505">
    <property type="entry name" value="Amidase/PGRP_sf"/>
</dbReference>
<feature type="domain" description="N-acetylmuramoyl-L-alanine amidase" evidence="3">
    <location>
        <begin position="25"/>
        <end position="169"/>
    </location>
</feature>
<evidence type="ECO:0000256" key="2">
    <source>
        <dbReference type="ARBA" id="ARBA00022638"/>
    </source>
</evidence>
<sequence length="287" mass="32440">MDLFECLHTRCRCYKANARGQYKPSPVAGIVVHSTGANNPYLRRYVQPSSEDKNYNALIKKIGKNINGNSWNNPVSETCVHAFIGRLANEKVGTAQILPFDFACWGCANGKNGSYNYAPTRHIQFEICEDNLKDKGYFDRVVKTEAVDFCAYLCKTFNLDVSKIVSHKEAHDLGYASNHGDLDHWLNKFGYNMTDFRSWVSKKIKEEDKKNMIEFKVKSGEVMTKKLLDAPAELRSRADDKKGSVISVLPAGAEVSLIQPDILGYDCVFCVISNKKYIGYIKSEYIE</sequence>
<keyword evidence="2" id="KW-0081">Bacteriolytic enzyme</keyword>
<dbReference type="GO" id="GO:0008745">
    <property type="term" value="F:N-acetylmuramoyl-L-alanine amidase activity"/>
    <property type="evidence" value="ECO:0007669"/>
    <property type="project" value="InterPro"/>
</dbReference>
<reference evidence="4" key="1">
    <citation type="journal article" date="2021" name="Proc. Natl. Acad. Sci. U.S.A.">
        <title>A Catalog of Tens of Thousands of Viruses from Human Metagenomes Reveals Hidden Associations with Chronic Diseases.</title>
        <authorList>
            <person name="Tisza M.J."/>
            <person name="Buck C.B."/>
        </authorList>
    </citation>
    <scope>NUCLEOTIDE SEQUENCE</scope>
    <source>
        <strain evidence="4">CtjVy23</strain>
    </source>
</reference>
<dbReference type="SUPFAM" id="SSF55846">
    <property type="entry name" value="N-acetylmuramoyl-L-alanine amidase-like"/>
    <property type="match status" value="1"/>
</dbReference>
<evidence type="ECO:0000259" key="3">
    <source>
        <dbReference type="Pfam" id="PF01510"/>
    </source>
</evidence>
<proteinExistence type="predicted"/>